<proteinExistence type="predicted"/>
<sequence>MNSNNQKYYLEKEWFDDVVLLSKKDIENEISNNRLEIENLKSISSLKLLLQLLHR</sequence>
<dbReference type="EMBL" id="LKLS01000208">
    <property type="protein sequence ID" value="KSU14661.1"/>
    <property type="molecule type" value="Genomic_DNA"/>
</dbReference>
<protein>
    <submittedName>
        <fullName evidence="1">Uncharacterized protein</fullName>
    </submittedName>
</protein>
<comment type="caution">
    <text evidence="1">The sequence shown here is derived from an EMBL/GenBank/DDBJ whole genome shotgun (WGS) entry which is preliminary data.</text>
</comment>
<organism evidence="1 2">
    <name type="scientific">Lactococcus lactis subsp. lactis</name>
    <name type="common">Streptococcus lactis</name>
    <dbReference type="NCBI Taxonomy" id="1360"/>
    <lineage>
        <taxon>Bacteria</taxon>
        <taxon>Bacillati</taxon>
        <taxon>Bacillota</taxon>
        <taxon>Bacilli</taxon>
        <taxon>Lactobacillales</taxon>
        <taxon>Streptococcaceae</taxon>
        <taxon>Lactococcus</taxon>
    </lineage>
</organism>
<dbReference type="AlphaFoldDB" id="A0A0V8DMN1"/>
<dbReference type="Proteomes" id="UP000053612">
    <property type="component" value="Unassembled WGS sequence"/>
</dbReference>
<reference evidence="2" key="1">
    <citation type="submission" date="2015-10" db="EMBL/GenBank/DDBJ databases">
        <title>Draft Genome Sequences of 11 Lactococcus lactis subspecies cremoris strains.</title>
        <authorList>
            <person name="Wels M."/>
            <person name="Backus L."/>
            <person name="Boekhorst J."/>
            <person name="Dijkstra A."/>
            <person name="Beerthuizen M."/>
            <person name="Kelly W."/>
            <person name="Siezen R."/>
            <person name="Bachmann H."/>
            <person name="Van Hijum S."/>
        </authorList>
    </citation>
    <scope>NUCLEOTIDE SEQUENCE [LARGE SCALE GENOMIC DNA]</scope>
    <source>
        <strain evidence="2">LMG9449</strain>
    </source>
</reference>
<evidence type="ECO:0000313" key="2">
    <source>
        <dbReference type="Proteomes" id="UP000053612"/>
    </source>
</evidence>
<evidence type="ECO:0000313" key="1">
    <source>
        <dbReference type="EMBL" id="KSU14661.1"/>
    </source>
</evidence>
<accession>A0A0V8DMN1</accession>
<name>A0A0V8DMN1_LACLL</name>
<gene>
    <name evidence="1" type="ORF">LMG9449_2501</name>
</gene>